<keyword evidence="1" id="KW-0472">Membrane</keyword>
<sequence>MLEKIRRNYIFLYIMLSGFFYFLINFKYLFSLTDANDPLQYIIPSLYPENGFEFIDRILLWLWLRLISNLPIPLEYVSGIATLLVTTFTLMLSLWYLNKKVNIIASSIFLLLYVFSPAILEISSYTYPMQLFTLILLFVSICIDLLSNNKIKFFIIGFFLVFLLFTKIQAYSFVIFIAFYLYYISSKRDFFRNLRYLIFGSICAFLLILSIIIYLDGYIVLKNMILNYLNEMFQVQYKGRAAGGFPPFFLYLIEPSALLAFIGLLLGTIKKEFFKIKLISIIGLVQLVGLLFVYLVTSRGGTIIGNYIIDAYILGLISISAVFGILLCNLKKSFFLISIVSLVLTFGLLFFLSTSSENYQPGSNPIYIFKNSYYVIIGIICFVMSLLFLFFLKKDDSKVIPIIFILVLLVIFKSKSAVDSTKYFKNLGLIYHNTAKKISEINNLKGPLLILFYEEGKYINDSSKKLHSVYDTFYNRNNKIVLSNDIHSKFNTVITNNISLLNNDNIFNINNSYEDIKIRKYKGLFILNMKRKKIKKIF</sequence>
<dbReference type="AlphaFoldDB" id="A0AAX2A9S5"/>
<dbReference type="RefSeq" id="WP_114838743.1">
    <property type="nucleotide sequence ID" value="NZ_CP031217.1"/>
</dbReference>
<feature type="transmembrane region" description="Helical" evidence="1">
    <location>
        <begin position="372"/>
        <end position="392"/>
    </location>
</feature>
<evidence type="ECO:0000313" key="5">
    <source>
        <dbReference type="Proteomes" id="UP000289193"/>
    </source>
</evidence>
<gene>
    <name evidence="2" type="ORF">ABIV_0876</name>
    <name evidence="3" type="ORF">CRV05_01160</name>
</gene>
<feature type="transmembrane region" description="Helical" evidence="1">
    <location>
        <begin position="303"/>
        <end position="327"/>
    </location>
</feature>
<feature type="transmembrane region" description="Helical" evidence="1">
    <location>
        <begin position="334"/>
        <end position="352"/>
    </location>
</feature>
<feature type="transmembrane region" description="Helical" evidence="1">
    <location>
        <begin position="248"/>
        <end position="266"/>
    </location>
</feature>
<dbReference type="KEGG" id="hbv:ABIV_0876"/>
<evidence type="ECO:0000313" key="3">
    <source>
        <dbReference type="EMBL" id="RXK11007.1"/>
    </source>
</evidence>
<keyword evidence="1" id="KW-1133">Transmembrane helix</keyword>
<proteinExistence type="predicted"/>
<dbReference type="EMBL" id="PDKM01000001">
    <property type="protein sequence ID" value="RXK11007.1"/>
    <property type="molecule type" value="Genomic_DNA"/>
</dbReference>
<feature type="transmembrane region" description="Helical" evidence="1">
    <location>
        <begin position="399"/>
        <end position="418"/>
    </location>
</feature>
<dbReference type="Proteomes" id="UP000253850">
    <property type="component" value="Chromosome"/>
</dbReference>
<feature type="transmembrane region" description="Helical" evidence="1">
    <location>
        <begin position="278"/>
        <end position="297"/>
    </location>
</feature>
<keyword evidence="5" id="KW-1185">Reference proteome</keyword>
<keyword evidence="1" id="KW-0812">Transmembrane</keyword>
<reference evidence="3 5" key="1">
    <citation type="submission" date="2017-10" db="EMBL/GenBank/DDBJ databases">
        <title>Genomics of the genus Arcobacter.</title>
        <authorList>
            <person name="Perez-Cataluna A."/>
            <person name="Figueras M.J."/>
        </authorList>
    </citation>
    <scope>NUCLEOTIDE SEQUENCE [LARGE SCALE GENOMIC DNA]</scope>
    <source>
        <strain evidence="3 5">CECT 7835</strain>
    </source>
</reference>
<dbReference type="Proteomes" id="UP000289193">
    <property type="component" value="Unassembled WGS sequence"/>
</dbReference>
<accession>A0AAX2A9S5</accession>
<feature type="transmembrane region" description="Helical" evidence="1">
    <location>
        <begin position="103"/>
        <end position="120"/>
    </location>
</feature>
<feature type="transmembrane region" description="Helical" evidence="1">
    <location>
        <begin position="76"/>
        <end position="97"/>
    </location>
</feature>
<protein>
    <submittedName>
        <fullName evidence="2">Membrane protein</fullName>
    </submittedName>
</protein>
<reference evidence="2 4" key="2">
    <citation type="submission" date="2018-07" db="EMBL/GenBank/DDBJ databases">
        <title>Complete genome of the Arcobacter bivalviorum type strain LMG 26154.</title>
        <authorList>
            <person name="Miller W.G."/>
            <person name="Yee E."/>
            <person name="Bono J.L."/>
        </authorList>
    </citation>
    <scope>NUCLEOTIDE SEQUENCE [LARGE SCALE GENOMIC DNA]</scope>
    <source>
        <strain evidence="2 4">LMG 26154</strain>
    </source>
</reference>
<organism evidence="3 5">
    <name type="scientific">Halarcobacter bivalviorum</name>
    <dbReference type="NCBI Taxonomy" id="663364"/>
    <lineage>
        <taxon>Bacteria</taxon>
        <taxon>Pseudomonadati</taxon>
        <taxon>Campylobacterota</taxon>
        <taxon>Epsilonproteobacteria</taxon>
        <taxon>Campylobacterales</taxon>
        <taxon>Arcobacteraceae</taxon>
        <taxon>Halarcobacter</taxon>
    </lineage>
</organism>
<evidence type="ECO:0000313" key="4">
    <source>
        <dbReference type="Proteomes" id="UP000253850"/>
    </source>
</evidence>
<feature type="transmembrane region" description="Helical" evidence="1">
    <location>
        <begin position="153"/>
        <end position="184"/>
    </location>
</feature>
<evidence type="ECO:0000313" key="2">
    <source>
        <dbReference type="EMBL" id="AXH11885.1"/>
    </source>
</evidence>
<feature type="transmembrane region" description="Helical" evidence="1">
    <location>
        <begin position="9"/>
        <end position="30"/>
    </location>
</feature>
<feature type="transmembrane region" description="Helical" evidence="1">
    <location>
        <begin position="196"/>
        <end position="215"/>
    </location>
</feature>
<dbReference type="EMBL" id="CP031217">
    <property type="protein sequence ID" value="AXH11885.1"/>
    <property type="molecule type" value="Genomic_DNA"/>
</dbReference>
<name>A0AAX2A9S5_9BACT</name>
<evidence type="ECO:0000256" key="1">
    <source>
        <dbReference type="SAM" id="Phobius"/>
    </source>
</evidence>